<sequence length="965" mass="107617">MSVHRSILFFGTAHIARLGECFLMRQEASRILQLCTCWWICWDGKDNPILVVEMGKIGSVRCLTPHQLPRFQSSRVVKAIPPCVILAQGPPYIHWNGSAVMHTMLGNMLRCLGRLESWNLLGSQVPMGWSEFRMIPTDTVPMLGNVAPVWVEQAPIEQDDRTNLMTTLLARLSPVSHMSLTPAFGVGTILLFSHTMASTSKASTSKTSTSKTKHPERLGYLLYTLIWAGEHILAQQTDEEDEDEEDNNNNAVLPLPLALHTFRDKAYPPLWLLDCPGDCKEWKDHWKELRKKFPRGPEHSNNTLKAKFGKSDAETFFAGEAVKHRWLTILDTLWGYIMLKYVKRAKATAGRQQNKYDTLFKKIMGLLGENFLMGLDNATKKFTPWECIQVIKLLRQCSETLDWEVLTKDKIKQLATPLAPVTPESIAAFNSLLTGPAKKHEYIARFKVTDIEVGIQAYQCEGYQRGQALADLWSFSRQDPSGRNHTAIDEDVMQLLTGSDPERGLSDWLDGGEDLGHIVKEWKDYKDEKDVEIPGKTMVFTLWHHQLVAIVTILQRAVNPPALSLSHWPPKQCNMTDVSPLTLWRGGRGGRAAYARILTTKKFKFGPCDEIPNAAHIVVVPGSLLGQWGDQLICVYRSNAVAIKVIQPAKKHWEKDMEVSPNVLAVNTIFVIRLTTLVRMAKEVGITGSPPEFPTLSVRATGPTVFNKSFGVCITDEAHKFRKGSSVHQAMMSRQGLFAPSGLTVGVDTSPTTQLALVKKIRSQSHADRAADLEVFMNAATTEAATEGGEDTDKAQPLMAVEKAQRQGVERLKAICLRHTIRRTGKSMNPDGTTLTGALPRAMFIHVVFELSEAEIDQLRALEETNITEGKLESTHRVDAFYNEAWKYMSYPPGKRSNSCVGLHNGPEMMVATALLGTQTKIIQASAMGLPNMALENYQLATLEETEGKAEKAVVFTHTRSSTGR</sequence>
<keyword evidence="2" id="KW-1185">Reference proteome</keyword>
<reference evidence="1" key="1">
    <citation type="submission" date="2023-03" db="EMBL/GenBank/DDBJ databases">
        <title>Massive genome expansion in bonnet fungi (Mycena s.s.) driven by repeated elements and novel gene families across ecological guilds.</title>
        <authorList>
            <consortium name="Lawrence Berkeley National Laboratory"/>
            <person name="Harder C.B."/>
            <person name="Miyauchi S."/>
            <person name="Viragh M."/>
            <person name="Kuo A."/>
            <person name="Thoen E."/>
            <person name="Andreopoulos B."/>
            <person name="Lu D."/>
            <person name="Skrede I."/>
            <person name="Drula E."/>
            <person name="Henrissat B."/>
            <person name="Morin E."/>
            <person name="Kohler A."/>
            <person name="Barry K."/>
            <person name="LaButti K."/>
            <person name="Morin E."/>
            <person name="Salamov A."/>
            <person name="Lipzen A."/>
            <person name="Mereny Z."/>
            <person name="Hegedus B."/>
            <person name="Baldrian P."/>
            <person name="Stursova M."/>
            <person name="Weitz H."/>
            <person name="Taylor A."/>
            <person name="Grigoriev I.V."/>
            <person name="Nagy L.G."/>
            <person name="Martin F."/>
            <person name="Kauserud H."/>
        </authorList>
    </citation>
    <scope>NUCLEOTIDE SEQUENCE</scope>
    <source>
        <strain evidence="1">CBHHK200</strain>
    </source>
</reference>
<evidence type="ECO:0000313" key="2">
    <source>
        <dbReference type="Proteomes" id="UP001218188"/>
    </source>
</evidence>
<name>A0AAD6SE60_9AGAR</name>
<proteinExistence type="predicted"/>
<organism evidence="1 2">
    <name type="scientific">Mycena alexandri</name>
    <dbReference type="NCBI Taxonomy" id="1745969"/>
    <lineage>
        <taxon>Eukaryota</taxon>
        <taxon>Fungi</taxon>
        <taxon>Dikarya</taxon>
        <taxon>Basidiomycota</taxon>
        <taxon>Agaricomycotina</taxon>
        <taxon>Agaricomycetes</taxon>
        <taxon>Agaricomycetidae</taxon>
        <taxon>Agaricales</taxon>
        <taxon>Marasmiineae</taxon>
        <taxon>Mycenaceae</taxon>
        <taxon>Mycena</taxon>
    </lineage>
</organism>
<evidence type="ECO:0000313" key="1">
    <source>
        <dbReference type="EMBL" id="KAJ7026326.1"/>
    </source>
</evidence>
<accession>A0AAD6SE60</accession>
<protein>
    <submittedName>
        <fullName evidence="1">Uncharacterized protein</fullName>
    </submittedName>
</protein>
<dbReference type="AlphaFoldDB" id="A0AAD6SE60"/>
<dbReference type="Proteomes" id="UP001218188">
    <property type="component" value="Unassembled WGS sequence"/>
</dbReference>
<dbReference type="EMBL" id="JARJCM010000140">
    <property type="protein sequence ID" value="KAJ7026326.1"/>
    <property type="molecule type" value="Genomic_DNA"/>
</dbReference>
<gene>
    <name evidence="1" type="ORF">C8F04DRAFT_1190644</name>
</gene>
<comment type="caution">
    <text evidence="1">The sequence shown here is derived from an EMBL/GenBank/DDBJ whole genome shotgun (WGS) entry which is preliminary data.</text>
</comment>